<name>A0A2M7W117_9BACT</name>
<feature type="region of interest" description="Disordered" evidence="1">
    <location>
        <begin position="95"/>
        <end position="124"/>
    </location>
</feature>
<evidence type="ECO:0000256" key="1">
    <source>
        <dbReference type="SAM" id="MobiDB-lite"/>
    </source>
</evidence>
<dbReference type="Proteomes" id="UP000228952">
    <property type="component" value="Unassembled WGS sequence"/>
</dbReference>
<proteinExistence type="predicted"/>
<dbReference type="AlphaFoldDB" id="A0A2M7W117"/>
<gene>
    <name evidence="2" type="ORF">COX64_04190</name>
</gene>
<dbReference type="EMBL" id="PFQB01000104">
    <property type="protein sequence ID" value="PJA12749.1"/>
    <property type="molecule type" value="Genomic_DNA"/>
</dbReference>
<reference evidence="3" key="1">
    <citation type="submission" date="2017-09" db="EMBL/GenBank/DDBJ databases">
        <title>Depth-based differentiation of microbial function through sediment-hosted aquifers and enrichment of novel symbionts in the deep terrestrial subsurface.</title>
        <authorList>
            <person name="Probst A.J."/>
            <person name="Ladd B."/>
            <person name="Jarett J.K."/>
            <person name="Geller-Mcgrath D.E."/>
            <person name="Sieber C.M.K."/>
            <person name="Emerson J.B."/>
            <person name="Anantharaman K."/>
            <person name="Thomas B.C."/>
            <person name="Malmstrom R."/>
            <person name="Stieglmeier M."/>
            <person name="Klingl A."/>
            <person name="Woyke T."/>
            <person name="Ryan C.M."/>
            <person name="Banfield J.F."/>
        </authorList>
    </citation>
    <scope>NUCLEOTIDE SEQUENCE [LARGE SCALE GENOMIC DNA]</scope>
</reference>
<sequence>MDQPKTDKFAELSPVLELVYVMLTNMAKYMDVYATDIEAEATPQFVEAKEALNGAIRKFDTLYGLKSPASATEQDFTADEDTQIVQEDVEEVPATPIPAAPQQDDNNKPYNFASGDDQESLKKAKQAVEELKTLFADMKKQEQVTPAAVEPVAAPEPVLQTPTEPPANVPAVTTSQPVATQSMPTFVAPTAVADATAPVAPAPAATTAAVQPAQDATEIDSILAELKKLQNKGTTQL</sequence>
<accession>A0A2M7W117</accession>
<protein>
    <submittedName>
        <fullName evidence="2">Uncharacterized protein</fullName>
    </submittedName>
</protein>
<organism evidence="2 3">
    <name type="scientific">Candidatus Dojkabacteria bacterium CG_4_10_14_0_2_um_filter_Dojkabacteria_WS6_41_15</name>
    <dbReference type="NCBI Taxonomy" id="2014249"/>
    <lineage>
        <taxon>Bacteria</taxon>
        <taxon>Candidatus Dojkabacteria</taxon>
    </lineage>
</organism>
<comment type="caution">
    <text evidence="2">The sequence shown here is derived from an EMBL/GenBank/DDBJ whole genome shotgun (WGS) entry which is preliminary data.</text>
</comment>
<evidence type="ECO:0000313" key="3">
    <source>
        <dbReference type="Proteomes" id="UP000228952"/>
    </source>
</evidence>
<evidence type="ECO:0000313" key="2">
    <source>
        <dbReference type="EMBL" id="PJA12749.1"/>
    </source>
</evidence>